<feature type="compositionally biased region" description="Low complexity" evidence="3">
    <location>
        <begin position="58"/>
        <end position="81"/>
    </location>
</feature>
<reference evidence="6" key="2">
    <citation type="submission" date="2023-06" db="EMBL/GenBank/DDBJ databases">
        <authorList>
            <person name="Ma L."/>
            <person name="Liu K.-W."/>
            <person name="Li Z."/>
            <person name="Hsiao Y.-Y."/>
            <person name="Qi Y."/>
            <person name="Fu T."/>
            <person name="Tang G."/>
            <person name="Zhang D."/>
            <person name="Sun W.-H."/>
            <person name="Liu D.-K."/>
            <person name="Li Y."/>
            <person name="Chen G.-Z."/>
            <person name="Liu X.-D."/>
            <person name="Liao X.-Y."/>
            <person name="Jiang Y.-T."/>
            <person name="Yu X."/>
            <person name="Hao Y."/>
            <person name="Huang J."/>
            <person name="Zhao X.-W."/>
            <person name="Ke S."/>
            <person name="Chen Y.-Y."/>
            <person name="Wu W.-L."/>
            <person name="Hsu J.-L."/>
            <person name="Lin Y.-F."/>
            <person name="Huang M.-D."/>
            <person name="Li C.-Y."/>
            <person name="Huang L."/>
            <person name="Wang Z.-W."/>
            <person name="Zhao X."/>
            <person name="Zhong W.-Y."/>
            <person name="Peng D.-H."/>
            <person name="Ahmad S."/>
            <person name="Lan S."/>
            <person name="Zhang J.-S."/>
            <person name="Tsai W.-C."/>
            <person name="Van De Peer Y."/>
            <person name="Liu Z.-J."/>
        </authorList>
    </citation>
    <scope>NUCLEOTIDE SEQUENCE</scope>
    <source>
        <strain evidence="6">CP</strain>
        <tissue evidence="6">Leaves</tissue>
    </source>
</reference>
<dbReference type="PROSITE" id="PS50822">
    <property type="entry name" value="PIWI"/>
    <property type="match status" value="3"/>
</dbReference>
<comment type="caution">
    <text evidence="6">The sequence shown here is derived from an EMBL/GenBank/DDBJ whole genome shotgun (WGS) entry which is preliminary data.</text>
</comment>
<accession>A0AAV9D6W7</accession>
<dbReference type="FunFam" id="3.30.420.10:FF:000013">
    <property type="entry name" value="protein argonaute 10-like"/>
    <property type="match status" value="1"/>
</dbReference>
<dbReference type="SMART" id="SM00950">
    <property type="entry name" value="Piwi"/>
    <property type="match status" value="2"/>
</dbReference>
<dbReference type="InterPro" id="IPR012337">
    <property type="entry name" value="RNaseH-like_sf"/>
</dbReference>
<dbReference type="InterPro" id="IPR036397">
    <property type="entry name" value="RNaseH_sf"/>
</dbReference>
<dbReference type="SUPFAM" id="SSF101690">
    <property type="entry name" value="PAZ domain"/>
    <property type="match status" value="3"/>
</dbReference>
<gene>
    <name evidence="6" type="primary">MEL1</name>
    <name evidence="6" type="ORF">QJS10_CPB15g02045</name>
</gene>
<evidence type="ECO:0000313" key="6">
    <source>
        <dbReference type="EMBL" id="KAK1296651.1"/>
    </source>
</evidence>
<dbReference type="Pfam" id="PF08699">
    <property type="entry name" value="ArgoL1"/>
    <property type="match status" value="2"/>
</dbReference>
<dbReference type="Pfam" id="PF16488">
    <property type="entry name" value="ArgoL2"/>
    <property type="match status" value="2"/>
</dbReference>
<dbReference type="Pfam" id="PF02170">
    <property type="entry name" value="PAZ"/>
    <property type="match status" value="1"/>
</dbReference>
<dbReference type="Pfam" id="PF02171">
    <property type="entry name" value="Piwi"/>
    <property type="match status" value="2"/>
</dbReference>
<evidence type="ECO:0000313" key="7">
    <source>
        <dbReference type="Proteomes" id="UP001180020"/>
    </source>
</evidence>
<dbReference type="Gene3D" id="2.170.260.10">
    <property type="entry name" value="paz domain"/>
    <property type="match status" value="1"/>
</dbReference>
<dbReference type="CDD" id="cd04657">
    <property type="entry name" value="Piwi_ago-like"/>
    <property type="match status" value="1"/>
</dbReference>
<evidence type="ECO:0000256" key="2">
    <source>
        <dbReference type="ARBA" id="ARBA00023158"/>
    </source>
</evidence>
<feature type="domain" description="Piwi" evidence="5">
    <location>
        <begin position="430"/>
        <end position="752"/>
    </location>
</feature>
<dbReference type="Gene3D" id="3.40.50.2300">
    <property type="match status" value="2"/>
</dbReference>
<dbReference type="InterPro" id="IPR032473">
    <property type="entry name" value="Argonaute_Mid_dom"/>
</dbReference>
<dbReference type="InterPro" id="IPR003165">
    <property type="entry name" value="Piwi"/>
</dbReference>
<dbReference type="InterPro" id="IPR003100">
    <property type="entry name" value="PAZ_dom"/>
</dbReference>
<dbReference type="FunFam" id="3.40.50.2300:FF:000110">
    <property type="entry name" value="Argonaute 10"/>
    <property type="match status" value="1"/>
</dbReference>
<comment type="similarity">
    <text evidence="1">Belongs to the argonaute family. Ago subfamily.</text>
</comment>
<keyword evidence="7" id="KW-1185">Reference proteome</keyword>
<evidence type="ECO:0000259" key="5">
    <source>
        <dbReference type="PROSITE" id="PS50822"/>
    </source>
</evidence>
<feature type="domain" description="Piwi" evidence="5">
    <location>
        <begin position="1484"/>
        <end position="1562"/>
    </location>
</feature>
<evidence type="ECO:0000256" key="3">
    <source>
        <dbReference type="SAM" id="MobiDB-lite"/>
    </source>
</evidence>
<dbReference type="InterPro" id="IPR036085">
    <property type="entry name" value="PAZ_dom_sf"/>
</dbReference>
<dbReference type="Proteomes" id="UP001180020">
    <property type="component" value="Unassembled WGS sequence"/>
</dbReference>
<dbReference type="Gene3D" id="3.30.420.10">
    <property type="entry name" value="Ribonuclease H-like superfamily/Ribonuclease H"/>
    <property type="match status" value="3"/>
</dbReference>
<sequence>MSGRASGGGIRGGWRGGGRGGRGGGRGRGGGGRGRSAPAPDPTSREPSVATELDRKLSLTVSEPGESSSSAAPPAMAVTSADSPPPKSSKEVRVPSRPGFGTVGSKCYVRANHFLVELTDRDLHLYDVSISPEVTSKGVNRAIIAELVRLHRQSHLGNRLPVYDGKKGLYTAGPLPFNSKEGKGLQGDHSNSWPSRCASSSTVFEREAIGYATGNNSGIGCGLEAISLTQVDSCGRSFFSSTGKGNIGDGCEYWTGFYQSLRPTQMGLSLNFDISATTFYKPVLVTDFVSEFLQGQDVSRPLSDTDRSKVCKIAEGQSYSKKLNAQQVTKMLEATCLNPRLRARRIIEAAQENQYGNDEYAAEFGMRIREGLTTLGARVLPPPMLRYHNIEKKVITLHPSSGQWNMMNKVFNLNPVLPIESFHPRDVQRALINVHTKLVKRCVQGMIKRICETELGIVSQCCKPKNIRKLDGRYLGNVAMKINVKVGGRNMVLDDAVRRRIPLVSDDPTIIFGADVTHPQPGEDSSPSIAAVVASMDWPEMTKYRGLVSAQPHRQEIIENLYTESGAKGNTVKGGMIMELLRAFYQSTRRKPQRIIFYRDGVSEGQFNQVLLEEVAAIRKACEAIGNGRYEPLVTFVVVQKRHHTRLFPTNQGGPHTTGRNENILPGTVVDREICHPTEFDFYLCSHAGIKGTSRPVHYHVLYDENGFTADALQVFTYYLCYTYARCTRSVSLVPPAYYAHLVAYRARFYIESDTSTSTANNQNPRPFPKIKDNILDVIYTPAIFIKPDKIIITRISLSALQIINAKLFGLTTPPPPPQIVAPGTENRTDPPPQVTYRVPARPGFGTFGTKCLVRANHFLVQLSDKDLHHYNVGITPEVTSRGINRAVITELVNLHRESYLGGRLPVYDGMKGLYTAGPLPFNSKEFVIKLPDKNEKAGLRKDREFKVTITMASRVDMHNLRQFLQGRRIDVPQVSIQALDIVLRQSPSNMFTIVGRSFFTPEQRGDIGDGCEYWKGFYQSLRPTQMGLSLNIDISATSFFKPIMVTKFLSEFLPGKDISRPLTEADRLKIKKVLRGLMVETTHNVECKRRYRITGVTTQPLNQLMFMAEKDERVSVIDMLELLYWPCLLAGSESRPTYLPMEVCKITDSQRYPKKLSERQIREILTATCIKPKVREEQTIKVANTNRYKNDEYAVEFGIAVMDNLAPVEARVLPSPKLRYHETGKESTCCPSVGQWNMIKKKMVNGGRVDTWACINFSREKNDVANGFCHDLVSMCRGLGMVFAPNPVLPIVSCPSPRANDVEKVLKEVHNISMQKWQEKILRTGKIKKICETELGIISQCCLPKNVRKGNKQFLENVALKINVKVGGRNTVLDDALHRRMPLVTDVETIIFGADVTHPQPGEDSSPSIAAVVASMDWPEVTKYRGLVSAQHHRKEIIEDLYTEYVHPQKGRTVGGGMIVELLKAFHKSVGRPPRRIIFYRTICHPTQFDFYLCSHAGIKGTSRPTHYHVLYDENRFTADALQVLTNNLCYTYARCTRSVSVVPPAYYAHHAAFRARYYIEGEGNDAIPRTGLANTREQNTEVLKEMVRAPLKKLLHDMLMVKFHQNGV</sequence>
<keyword evidence="2" id="KW-0943">RNA-mediated gene silencing</keyword>
<dbReference type="SMART" id="SM01163">
    <property type="entry name" value="DUF1785"/>
    <property type="match status" value="2"/>
</dbReference>
<feature type="domain" description="PAZ" evidence="4">
    <location>
        <begin position="1049"/>
        <end position="1149"/>
    </location>
</feature>
<dbReference type="InterPro" id="IPR045246">
    <property type="entry name" value="Piwi_ago-like"/>
</dbReference>
<dbReference type="PROSITE" id="PS50821">
    <property type="entry name" value="PAZ"/>
    <property type="match status" value="1"/>
</dbReference>
<dbReference type="CDD" id="cd02846">
    <property type="entry name" value="PAZ_argonaute_like"/>
    <property type="match status" value="1"/>
</dbReference>
<feature type="domain" description="Piwi" evidence="5">
    <location>
        <begin position="1328"/>
        <end position="1482"/>
    </location>
</feature>
<reference evidence="6" key="1">
    <citation type="journal article" date="2023" name="Nat. Commun.">
        <title>Diploid and tetraploid genomes of Acorus and the evolution of monocots.</title>
        <authorList>
            <person name="Ma L."/>
            <person name="Liu K.W."/>
            <person name="Li Z."/>
            <person name="Hsiao Y.Y."/>
            <person name="Qi Y."/>
            <person name="Fu T."/>
            <person name="Tang G.D."/>
            <person name="Zhang D."/>
            <person name="Sun W.H."/>
            <person name="Liu D.K."/>
            <person name="Li Y."/>
            <person name="Chen G.Z."/>
            <person name="Liu X.D."/>
            <person name="Liao X.Y."/>
            <person name="Jiang Y.T."/>
            <person name="Yu X."/>
            <person name="Hao Y."/>
            <person name="Huang J."/>
            <person name="Zhao X.W."/>
            <person name="Ke S."/>
            <person name="Chen Y.Y."/>
            <person name="Wu W.L."/>
            <person name="Hsu J.L."/>
            <person name="Lin Y.F."/>
            <person name="Huang M.D."/>
            <person name="Li C.Y."/>
            <person name="Huang L."/>
            <person name="Wang Z.W."/>
            <person name="Zhao X."/>
            <person name="Zhong W.Y."/>
            <person name="Peng D.H."/>
            <person name="Ahmad S."/>
            <person name="Lan S."/>
            <person name="Zhang J.S."/>
            <person name="Tsai W.C."/>
            <person name="Van de Peer Y."/>
            <person name="Liu Z.J."/>
        </authorList>
    </citation>
    <scope>NUCLEOTIDE SEQUENCE</scope>
    <source>
        <strain evidence="6">CP</strain>
    </source>
</reference>
<evidence type="ECO:0000259" key="4">
    <source>
        <dbReference type="PROSITE" id="PS50821"/>
    </source>
</evidence>
<dbReference type="PANTHER" id="PTHR22891">
    <property type="entry name" value="EUKARYOTIC TRANSLATION INITIATION FACTOR 2C"/>
    <property type="match status" value="1"/>
</dbReference>
<dbReference type="GO" id="GO:0003723">
    <property type="term" value="F:RNA binding"/>
    <property type="evidence" value="ECO:0007669"/>
    <property type="project" value="InterPro"/>
</dbReference>
<proteinExistence type="inferred from homology"/>
<dbReference type="SUPFAM" id="SSF53098">
    <property type="entry name" value="Ribonuclease H-like"/>
    <property type="match status" value="2"/>
</dbReference>
<dbReference type="Pfam" id="PF16486">
    <property type="entry name" value="ArgoN"/>
    <property type="match status" value="2"/>
</dbReference>
<dbReference type="InterPro" id="IPR014811">
    <property type="entry name" value="ArgoL1"/>
</dbReference>
<dbReference type="InterPro" id="IPR032474">
    <property type="entry name" value="Argonaute_N"/>
</dbReference>
<feature type="region of interest" description="Disordered" evidence="3">
    <location>
        <begin position="1"/>
        <end position="99"/>
    </location>
</feature>
<dbReference type="GO" id="GO:0031047">
    <property type="term" value="P:regulatory ncRNA-mediated gene silencing"/>
    <property type="evidence" value="ECO:0007669"/>
    <property type="project" value="UniProtKB-KW"/>
</dbReference>
<feature type="compositionally biased region" description="Gly residues" evidence="3">
    <location>
        <begin position="1"/>
        <end position="34"/>
    </location>
</feature>
<dbReference type="Pfam" id="PF16487">
    <property type="entry name" value="ArgoMid"/>
    <property type="match status" value="1"/>
</dbReference>
<protein>
    <submittedName>
        <fullName evidence="6">Protein argonaute MEL1</fullName>
    </submittedName>
</protein>
<dbReference type="EMBL" id="JAUJYO010000015">
    <property type="protein sequence ID" value="KAK1296651.1"/>
    <property type="molecule type" value="Genomic_DNA"/>
</dbReference>
<dbReference type="InterPro" id="IPR032472">
    <property type="entry name" value="ArgoL2"/>
</dbReference>
<name>A0AAV9D6W7_ACOCL</name>
<evidence type="ECO:0000256" key="1">
    <source>
        <dbReference type="ARBA" id="ARBA00008201"/>
    </source>
</evidence>
<organism evidence="6 7">
    <name type="scientific">Acorus calamus</name>
    <name type="common">Sweet flag</name>
    <dbReference type="NCBI Taxonomy" id="4465"/>
    <lineage>
        <taxon>Eukaryota</taxon>
        <taxon>Viridiplantae</taxon>
        <taxon>Streptophyta</taxon>
        <taxon>Embryophyta</taxon>
        <taxon>Tracheophyta</taxon>
        <taxon>Spermatophyta</taxon>
        <taxon>Magnoliopsida</taxon>
        <taxon>Liliopsida</taxon>
        <taxon>Acoraceae</taxon>
        <taxon>Acorus</taxon>
    </lineage>
</organism>